<dbReference type="VEuPathDB" id="AmoebaDB:NAEGRDRAFT_51252"/>
<name>D2VPL1_NAEGR</name>
<accession>D2VPL1</accession>
<keyword evidence="2" id="KW-1185">Reference proteome</keyword>
<gene>
    <name evidence="1" type="ORF">NAEGRDRAFT_51252</name>
</gene>
<dbReference type="AlphaFoldDB" id="D2VPL1"/>
<evidence type="ECO:0000313" key="2">
    <source>
        <dbReference type="Proteomes" id="UP000006671"/>
    </source>
</evidence>
<dbReference type="RefSeq" id="XP_002673972.1">
    <property type="nucleotide sequence ID" value="XM_002673926.1"/>
</dbReference>
<protein>
    <submittedName>
        <fullName evidence="1">Predicted protein</fullName>
    </submittedName>
</protein>
<sequence length="602" mass="71526">MSSQMEHILQGKEYCHHEEEQEELIPNNNTLQSMMIISTTIIVEDKDVHNLTIHQYRQAQLVDIQYKLKKLKGESCTPIIIIRRCNGEELPDSYKQSVLHCFQHFSRNIRIYFDEIESYLQSFGDFVHRAMRKRKLIQKVPTFDSNYQMQVLQKTIVKMYLQKPYPMELESYNDYPIYIPVVCNGGLQNLFSCVVCEIVYNELRLYETNGNELILCNRNFADNLALQNQRIGSCLMILSPICFSEARVNCSIIPHDLFIVLNNYYTHKLNTCYSNYWYSLLDKYCPNQSEREILQFNSRKFESMDEVNYYIETTFAGKQYEREVFNIHNLDLPVTIHLDVNISSKMLRSKIVEKKPGNEFEIAERVRSILIERDLGFDYGFVGETYSTKNTVSLENRWCLMLDGIREWLPDNQITDMKIKNLIRRKKKIIISRNAEFTPKERLYNYLISSAFILCFIFFKENHIGLDELTDEIWEYILNPVCQSHNGTIFHTLQQRVLHHTNIHILNYQKEGLFLASFSSYFRKQPYRFLYYNFPSLDNPRRRSMSFPKSMIHYDIGFPDFINMFNFSNIRNYDKEYDRMMLNSLLGEILRKSKKIGSLSNS</sequence>
<proteinExistence type="predicted"/>
<organism evidence="2">
    <name type="scientific">Naegleria gruberi</name>
    <name type="common">Amoeba</name>
    <dbReference type="NCBI Taxonomy" id="5762"/>
    <lineage>
        <taxon>Eukaryota</taxon>
        <taxon>Discoba</taxon>
        <taxon>Heterolobosea</taxon>
        <taxon>Tetramitia</taxon>
        <taxon>Eutetramitia</taxon>
        <taxon>Vahlkampfiidae</taxon>
        <taxon>Naegleria</taxon>
    </lineage>
</organism>
<dbReference type="EMBL" id="GG738887">
    <property type="protein sequence ID" value="EFC41228.1"/>
    <property type="molecule type" value="Genomic_DNA"/>
</dbReference>
<dbReference type="GeneID" id="8851104"/>
<reference evidence="1 2" key="1">
    <citation type="journal article" date="2010" name="Cell">
        <title>The genome of Naegleria gruberi illuminates early eukaryotic versatility.</title>
        <authorList>
            <person name="Fritz-Laylin L.K."/>
            <person name="Prochnik S.E."/>
            <person name="Ginger M.L."/>
            <person name="Dacks J.B."/>
            <person name="Carpenter M.L."/>
            <person name="Field M.C."/>
            <person name="Kuo A."/>
            <person name="Paredez A."/>
            <person name="Chapman J."/>
            <person name="Pham J."/>
            <person name="Shu S."/>
            <person name="Neupane R."/>
            <person name="Cipriano M."/>
            <person name="Mancuso J."/>
            <person name="Tu H."/>
            <person name="Salamov A."/>
            <person name="Lindquist E."/>
            <person name="Shapiro H."/>
            <person name="Lucas S."/>
            <person name="Grigoriev I.V."/>
            <person name="Cande W.Z."/>
            <person name="Fulton C."/>
            <person name="Rokhsar D.S."/>
            <person name="Dawson S.C."/>
        </authorList>
    </citation>
    <scope>NUCLEOTIDE SEQUENCE [LARGE SCALE GENOMIC DNA]</scope>
    <source>
        <strain evidence="1 2">NEG-M</strain>
    </source>
</reference>
<evidence type="ECO:0000313" key="1">
    <source>
        <dbReference type="EMBL" id="EFC41228.1"/>
    </source>
</evidence>
<dbReference type="InParanoid" id="D2VPL1"/>
<dbReference type="Proteomes" id="UP000006671">
    <property type="component" value="Unassembled WGS sequence"/>
</dbReference>
<dbReference type="KEGG" id="ngr:NAEGRDRAFT_51252"/>